<proteinExistence type="inferred from homology"/>
<dbReference type="CDD" id="cd08472">
    <property type="entry name" value="PBP2_CrgA_like_3"/>
    <property type="match status" value="1"/>
</dbReference>
<dbReference type="PROSITE" id="PS50931">
    <property type="entry name" value="HTH_LYSR"/>
    <property type="match status" value="1"/>
</dbReference>
<dbReference type="InterPro" id="IPR036388">
    <property type="entry name" value="WH-like_DNA-bd_sf"/>
</dbReference>
<evidence type="ECO:0000259" key="5">
    <source>
        <dbReference type="PROSITE" id="PS50931"/>
    </source>
</evidence>
<feature type="domain" description="HTH lysR-type" evidence="5">
    <location>
        <begin position="1"/>
        <end position="59"/>
    </location>
</feature>
<dbReference type="PANTHER" id="PTHR30537">
    <property type="entry name" value="HTH-TYPE TRANSCRIPTIONAL REGULATOR"/>
    <property type="match status" value="1"/>
</dbReference>
<dbReference type="OrthoDB" id="9810065at2"/>
<reference evidence="6 7" key="1">
    <citation type="submission" date="2019-03" db="EMBL/GenBank/DDBJ databases">
        <title>Genomic Encyclopedia of Type Strains, Phase IV (KMG-IV): sequencing the most valuable type-strain genomes for metagenomic binning, comparative biology and taxonomic classification.</title>
        <authorList>
            <person name="Goeker M."/>
        </authorList>
    </citation>
    <scope>NUCLEOTIDE SEQUENCE [LARGE SCALE GENOMIC DNA]</scope>
    <source>
        <strain evidence="6 7">DSM 21667</strain>
    </source>
</reference>
<evidence type="ECO:0000256" key="3">
    <source>
        <dbReference type="ARBA" id="ARBA00023125"/>
    </source>
</evidence>
<dbReference type="RefSeq" id="WP_133821249.1">
    <property type="nucleotide sequence ID" value="NZ_SNZH01000019.1"/>
</dbReference>
<evidence type="ECO:0000313" key="6">
    <source>
        <dbReference type="EMBL" id="TDR38706.1"/>
    </source>
</evidence>
<evidence type="ECO:0000256" key="2">
    <source>
        <dbReference type="ARBA" id="ARBA00023015"/>
    </source>
</evidence>
<evidence type="ECO:0000256" key="1">
    <source>
        <dbReference type="ARBA" id="ARBA00009437"/>
    </source>
</evidence>
<evidence type="ECO:0000256" key="4">
    <source>
        <dbReference type="ARBA" id="ARBA00023163"/>
    </source>
</evidence>
<dbReference type="GO" id="GO:0043565">
    <property type="term" value="F:sequence-specific DNA binding"/>
    <property type="evidence" value="ECO:0007669"/>
    <property type="project" value="TreeGrafter"/>
</dbReference>
<dbReference type="Gene3D" id="1.10.10.10">
    <property type="entry name" value="Winged helix-like DNA-binding domain superfamily/Winged helix DNA-binding domain"/>
    <property type="match status" value="1"/>
</dbReference>
<keyword evidence="4" id="KW-0804">Transcription</keyword>
<dbReference type="InterPro" id="IPR000847">
    <property type="entry name" value="LysR_HTH_N"/>
</dbReference>
<accession>A0A4R6YMK3</accession>
<dbReference type="SUPFAM" id="SSF46785">
    <property type="entry name" value="Winged helix' DNA-binding domain"/>
    <property type="match status" value="1"/>
</dbReference>
<comment type="similarity">
    <text evidence="1">Belongs to the LysR transcriptional regulatory family.</text>
</comment>
<keyword evidence="7" id="KW-1185">Reference proteome</keyword>
<name>A0A4R6YMK3_9GAMM</name>
<dbReference type="GO" id="GO:0003700">
    <property type="term" value="F:DNA-binding transcription factor activity"/>
    <property type="evidence" value="ECO:0007669"/>
    <property type="project" value="InterPro"/>
</dbReference>
<dbReference type="PANTHER" id="PTHR30537:SF72">
    <property type="entry name" value="LYSR FAMILY TRANSCRIPTIONAL REGULATOR"/>
    <property type="match status" value="1"/>
</dbReference>
<dbReference type="SUPFAM" id="SSF53850">
    <property type="entry name" value="Periplasmic binding protein-like II"/>
    <property type="match status" value="1"/>
</dbReference>
<dbReference type="EMBL" id="SNZH01000019">
    <property type="protein sequence ID" value="TDR38706.1"/>
    <property type="molecule type" value="Genomic_DNA"/>
</dbReference>
<dbReference type="AlphaFoldDB" id="A0A4R6YMK3"/>
<keyword evidence="3 6" id="KW-0238">DNA-binding</keyword>
<dbReference type="FunFam" id="1.10.10.10:FF:000001">
    <property type="entry name" value="LysR family transcriptional regulator"/>
    <property type="match status" value="1"/>
</dbReference>
<dbReference type="GO" id="GO:0006351">
    <property type="term" value="P:DNA-templated transcription"/>
    <property type="evidence" value="ECO:0007669"/>
    <property type="project" value="TreeGrafter"/>
</dbReference>
<comment type="caution">
    <text evidence="6">The sequence shown here is derived from an EMBL/GenBank/DDBJ whole genome shotgun (WGS) entry which is preliminary data.</text>
</comment>
<evidence type="ECO:0000313" key="7">
    <source>
        <dbReference type="Proteomes" id="UP000295293"/>
    </source>
</evidence>
<dbReference type="InterPro" id="IPR036390">
    <property type="entry name" value="WH_DNA-bd_sf"/>
</dbReference>
<keyword evidence="2" id="KW-0805">Transcription regulation</keyword>
<organism evidence="6 7">
    <name type="scientific">Tahibacter aquaticus</name>
    <dbReference type="NCBI Taxonomy" id="520092"/>
    <lineage>
        <taxon>Bacteria</taxon>
        <taxon>Pseudomonadati</taxon>
        <taxon>Pseudomonadota</taxon>
        <taxon>Gammaproteobacteria</taxon>
        <taxon>Lysobacterales</taxon>
        <taxon>Rhodanobacteraceae</taxon>
        <taxon>Tahibacter</taxon>
    </lineage>
</organism>
<sequence length="300" mass="33100">MDRFESLRLFTRIVELGSFTRAAGELGIPRATATHAIKALEARLGARLLERTTRQVCTTLDGQAYYDRCARLLAELEEVESSLANLAEDPRGIVRADLPGLHATHIVLPRLDEFHQRYPNIELILGQSGARAADLVREGVDCLVRSGSVNDAAMLQRRLAQSTDVLCASPGYVRRCGMPSQPDELIRHVAVGYVARGRDAVNPFTLMVAGERQEYRLRSTVSVDDADAYIACAVRGHGIVQLPQFQVARQLQEGSLVRVLPAWASPSRPISLLCPNSRRLPSRVRAFGEWLEGVYAQAFA</sequence>
<dbReference type="InterPro" id="IPR058163">
    <property type="entry name" value="LysR-type_TF_proteobact-type"/>
</dbReference>
<dbReference type="Proteomes" id="UP000295293">
    <property type="component" value="Unassembled WGS sequence"/>
</dbReference>
<dbReference type="Pfam" id="PF00126">
    <property type="entry name" value="HTH_1"/>
    <property type="match status" value="1"/>
</dbReference>
<protein>
    <submittedName>
        <fullName evidence="6">DNA-binding transcriptional LysR family regulator</fullName>
    </submittedName>
</protein>
<gene>
    <name evidence="6" type="ORF">DFR29_11934</name>
</gene>
<dbReference type="Pfam" id="PF03466">
    <property type="entry name" value="LysR_substrate"/>
    <property type="match status" value="1"/>
</dbReference>
<dbReference type="Gene3D" id="3.40.190.290">
    <property type="match status" value="1"/>
</dbReference>
<dbReference type="InterPro" id="IPR005119">
    <property type="entry name" value="LysR_subst-bd"/>
</dbReference>